<dbReference type="Gene3D" id="3.30.2140.20">
    <property type="match status" value="1"/>
</dbReference>
<sequence>MSEWSRLFLDRIGFPEHMTIAFESLPKLLELTSRAVPFENLSIMEHRTRPITKENLIDKIVTRQEGGLCYELNPLLHHFLLEQGFNTKLTRGSVFRPEAGEYSAVGRTHVAILLEHHQRSYLLDTGFGGNLPLLPVPLSGETVTSSNGVFRVVRTDTEYGDYVLQLKLKHKDVDWRIGYAFDSNWMITDDSELNEIQTIITDDPRSTFNKHPLITKLTERGSVTLTDHSLTEWTDGKTEKLSLGEADFQHYVKQHFGEQFAMKASKDQA</sequence>
<name>A0A919YYG8_9BACL</name>
<proteinExistence type="inferred from homology"/>
<protein>
    <submittedName>
        <fullName evidence="3">Arylamine N-acetyltransferase</fullName>
    </submittedName>
</protein>
<dbReference type="EMBL" id="BOSE01000015">
    <property type="protein sequence ID" value="GIP19451.1"/>
    <property type="molecule type" value="Genomic_DNA"/>
</dbReference>
<dbReference type="SUPFAM" id="SSF54001">
    <property type="entry name" value="Cysteine proteinases"/>
    <property type="match status" value="1"/>
</dbReference>
<keyword evidence="4" id="KW-1185">Reference proteome</keyword>
<organism evidence="3 4">
    <name type="scientific">Paenibacillus montaniterrae</name>
    <dbReference type="NCBI Taxonomy" id="429341"/>
    <lineage>
        <taxon>Bacteria</taxon>
        <taxon>Bacillati</taxon>
        <taxon>Bacillota</taxon>
        <taxon>Bacilli</taxon>
        <taxon>Bacillales</taxon>
        <taxon>Paenibacillaceae</taxon>
        <taxon>Paenibacillus</taxon>
    </lineage>
</organism>
<evidence type="ECO:0000256" key="1">
    <source>
        <dbReference type="ARBA" id="ARBA00006547"/>
    </source>
</evidence>
<reference evidence="3" key="1">
    <citation type="submission" date="2021-03" db="EMBL/GenBank/DDBJ databases">
        <title>Antimicrobial resistance genes in bacteria isolated from Japanese honey, and their potential for conferring macrolide and lincosamide resistance in the American foulbrood pathogen Paenibacillus larvae.</title>
        <authorList>
            <person name="Okamoto M."/>
            <person name="Kumagai M."/>
            <person name="Kanamori H."/>
            <person name="Takamatsu D."/>
        </authorList>
    </citation>
    <scope>NUCLEOTIDE SEQUENCE</scope>
    <source>
        <strain evidence="3">J40TS1</strain>
    </source>
</reference>
<accession>A0A919YYG8</accession>
<evidence type="ECO:0000313" key="4">
    <source>
        <dbReference type="Proteomes" id="UP000683139"/>
    </source>
</evidence>
<dbReference type="GO" id="GO:0016407">
    <property type="term" value="F:acetyltransferase activity"/>
    <property type="evidence" value="ECO:0007669"/>
    <property type="project" value="InterPro"/>
</dbReference>
<gene>
    <name evidence="3" type="primary">yvcN</name>
    <name evidence="3" type="ORF">J40TS1_50930</name>
</gene>
<dbReference type="Pfam" id="PF00797">
    <property type="entry name" value="Acetyltransf_2"/>
    <property type="match status" value="1"/>
</dbReference>
<comment type="similarity">
    <text evidence="1 2">Belongs to the arylamine N-acetyltransferase family.</text>
</comment>
<dbReference type="AlphaFoldDB" id="A0A919YYG8"/>
<evidence type="ECO:0000256" key="2">
    <source>
        <dbReference type="RuleBase" id="RU003452"/>
    </source>
</evidence>
<evidence type="ECO:0000313" key="3">
    <source>
        <dbReference type="EMBL" id="GIP19451.1"/>
    </source>
</evidence>
<dbReference type="InterPro" id="IPR001447">
    <property type="entry name" value="Arylamine_N-AcTrfase"/>
</dbReference>
<dbReference type="PRINTS" id="PR01543">
    <property type="entry name" value="ANATRNSFRASE"/>
</dbReference>
<dbReference type="InterPro" id="IPR038765">
    <property type="entry name" value="Papain-like_cys_pep_sf"/>
</dbReference>
<dbReference type="InterPro" id="IPR053710">
    <property type="entry name" value="Arylamine_NAT_domain_sf"/>
</dbReference>
<dbReference type="PANTHER" id="PTHR11786">
    <property type="entry name" value="N-HYDROXYARYLAMINE O-ACETYLTRANSFERASE"/>
    <property type="match status" value="1"/>
</dbReference>
<dbReference type="PANTHER" id="PTHR11786:SF0">
    <property type="entry name" value="ARYLAMINE N-ACETYLTRANSFERASE 4-RELATED"/>
    <property type="match status" value="1"/>
</dbReference>
<dbReference type="Proteomes" id="UP000683139">
    <property type="component" value="Unassembled WGS sequence"/>
</dbReference>
<comment type="caution">
    <text evidence="3">The sequence shown here is derived from an EMBL/GenBank/DDBJ whole genome shotgun (WGS) entry which is preliminary data.</text>
</comment>
<dbReference type="RefSeq" id="WP_213520200.1">
    <property type="nucleotide sequence ID" value="NZ_BOSE01000015.1"/>
</dbReference>